<name>A0A8J9YSD2_BRALA</name>
<dbReference type="EMBL" id="OV696695">
    <property type="protein sequence ID" value="CAH1239091.1"/>
    <property type="molecule type" value="Genomic_DNA"/>
</dbReference>
<proteinExistence type="predicted"/>
<organism evidence="1 2">
    <name type="scientific">Branchiostoma lanceolatum</name>
    <name type="common">Common lancelet</name>
    <name type="synonym">Amphioxus lanceolatum</name>
    <dbReference type="NCBI Taxonomy" id="7740"/>
    <lineage>
        <taxon>Eukaryota</taxon>
        <taxon>Metazoa</taxon>
        <taxon>Chordata</taxon>
        <taxon>Cephalochordata</taxon>
        <taxon>Leptocardii</taxon>
        <taxon>Amphioxiformes</taxon>
        <taxon>Branchiostomatidae</taxon>
        <taxon>Branchiostoma</taxon>
    </lineage>
</organism>
<keyword evidence="2" id="KW-1185">Reference proteome</keyword>
<gene>
    <name evidence="1" type="primary">Hypp5708</name>
    <name evidence="1" type="ORF">BLAG_LOCUS3470</name>
</gene>
<evidence type="ECO:0000313" key="1">
    <source>
        <dbReference type="EMBL" id="CAH1239091.1"/>
    </source>
</evidence>
<dbReference type="Proteomes" id="UP000838412">
    <property type="component" value="Chromosome 10"/>
</dbReference>
<dbReference type="AlphaFoldDB" id="A0A8J9YSD2"/>
<protein>
    <submittedName>
        <fullName evidence="1">Hypp5708 protein</fullName>
    </submittedName>
</protein>
<reference evidence="1" key="1">
    <citation type="submission" date="2022-01" db="EMBL/GenBank/DDBJ databases">
        <authorList>
            <person name="Braso-Vives M."/>
        </authorList>
    </citation>
    <scope>NUCLEOTIDE SEQUENCE</scope>
</reference>
<accession>A0A8J9YSD2</accession>
<sequence length="334" mass="36599">MRSLAASMGLELIPINQCFPTACSGPPPPEGRLQSRAGVSNLLRQLFQDLQQDPETPLANLKSQGTGWKVLSRQFGQTIPTGSDDEKTFDLNIYSNYHSIDNGQRNLPSSCILAGCRGVAVQRLGVTEYVSSLDQAFKEMPQDASSDATAKWKTMQGAIHNAALATFGKKSRPSQDWFDAHISKMEPVLEAKRRAFLSFKRCPSGQTLAALRTARSTAQRTARECANDYWQQLCVGIQRSAESGDLQGMYNGIKKALGPTVKKTAPLKSLSGEKITDQKEQMSQLYSRETSVSDTVLNSLEDLPIMEELDVMPTIEELSKAIDSLPCGKAQHPS</sequence>
<evidence type="ECO:0000313" key="2">
    <source>
        <dbReference type="Proteomes" id="UP000838412"/>
    </source>
</evidence>
<dbReference type="OrthoDB" id="410381at2759"/>